<protein>
    <submittedName>
        <fullName evidence="2">Uncharacterized protein</fullName>
    </submittedName>
</protein>
<keyword evidence="1" id="KW-0812">Transmembrane</keyword>
<keyword evidence="1" id="KW-1133">Transmembrane helix</keyword>
<evidence type="ECO:0000313" key="3">
    <source>
        <dbReference type="Proteomes" id="UP000183940"/>
    </source>
</evidence>
<comment type="caution">
    <text evidence="2">The sequence shown here is derived from an EMBL/GenBank/DDBJ whole genome shotgun (WGS) entry which is preliminary data.</text>
</comment>
<evidence type="ECO:0000256" key="1">
    <source>
        <dbReference type="SAM" id="Phobius"/>
    </source>
</evidence>
<keyword evidence="3" id="KW-1185">Reference proteome</keyword>
<gene>
    <name evidence="2" type="ORF">BI308_21925</name>
</gene>
<evidence type="ECO:0000313" key="2">
    <source>
        <dbReference type="EMBL" id="OJJ18935.1"/>
    </source>
</evidence>
<feature type="transmembrane region" description="Helical" evidence="1">
    <location>
        <begin position="17"/>
        <end position="36"/>
    </location>
</feature>
<reference evidence="2" key="1">
    <citation type="submission" date="2016-10" db="EMBL/GenBank/DDBJ databases">
        <title>CRISPR-Cas defence system in Roseofilum reptotaenium: evidence of a bacteriophage-cyanobacterium arms race in the coral black band disease.</title>
        <authorList>
            <person name="Buerger P."/>
            <person name="Wood-Charlson E.M."/>
            <person name="Weynberg K.D."/>
            <person name="Willis B."/>
            <person name="Van Oppen M.J."/>
        </authorList>
    </citation>
    <scope>NUCLEOTIDE SEQUENCE [LARGE SCALE GENOMIC DNA]</scope>
    <source>
        <strain evidence="2">AO1-A</strain>
    </source>
</reference>
<name>A0A1L9QL33_9CYAN</name>
<proteinExistence type="predicted"/>
<feature type="transmembrane region" description="Helical" evidence="1">
    <location>
        <begin position="76"/>
        <end position="93"/>
    </location>
</feature>
<dbReference type="AlphaFoldDB" id="A0A1L9QL33"/>
<feature type="transmembrane region" description="Helical" evidence="1">
    <location>
        <begin position="139"/>
        <end position="158"/>
    </location>
</feature>
<dbReference type="STRING" id="1925591.BI308_21925"/>
<sequence length="194" mass="22651">MSNFIQLFKTLFSKPPTLWQILFMIGFGFWTIAALMPIFKLEKLQEPIAFFGFLTVLYALWIFLSQYTLDCWGIDFKPIIIWLIFSLIMSRTLDRVSQKVLWVSYPESIALTQLFPDAIRLRSLDLGSAEGKKRLQRNIIILLSSLLISCWIYFYFMIDEWAIANPQLVNQNMDNSLFVIKLDPGKLRSPFSSD</sequence>
<feature type="transmembrane region" description="Helical" evidence="1">
    <location>
        <begin position="48"/>
        <end position="64"/>
    </location>
</feature>
<keyword evidence="1" id="KW-0472">Membrane</keyword>
<organism evidence="2 3">
    <name type="scientific">Roseofilum reptotaenium AO1-A</name>
    <dbReference type="NCBI Taxonomy" id="1925591"/>
    <lineage>
        <taxon>Bacteria</taxon>
        <taxon>Bacillati</taxon>
        <taxon>Cyanobacteriota</taxon>
        <taxon>Cyanophyceae</taxon>
        <taxon>Desertifilales</taxon>
        <taxon>Desertifilaceae</taxon>
        <taxon>Roseofilum</taxon>
    </lineage>
</organism>
<dbReference type="Pfam" id="PF17310">
    <property type="entry name" value="DUF5357"/>
    <property type="match status" value="1"/>
</dbReference>
<dbReference type="InterPro" id="IPR020360">
    <property type="entry name" value="Uncharacterised_alr2393"/>
</dbReference>
<dbReference type="EMBL" id="MLAW01000054">
    <property type="protein sequence ID" value="OJJ18935.1"/>
    <property type="molecule type" value="Genomic_DNA"/>
</dbReference>
<accession>A0A1L9QL33</accession>
<dbReference type="Proteomes" id="UP000183940">
    <property type="component" value="Unassembled WGS sequence"/>
</dbReference>